<dbReference type="PROSITE" id="PS51257">
    <property type="entry name" value="PROKAR_LIPOPROTEIN"/>
    <property type="match status" value="1"/>
</dbReference>
<accession>A0A7G5GRV2</accession>
<sequence length="233" mass="26242">MLKKSSFHLLILLVLIGIGIGCQKDTANVTPDDSAYFPLQTGDYWIYQVTQETYSLTNPVVKSTYQVQEKVGNSYTQNGQQFFLVEESIRLSSQSAWQINAIHTVYKNLSEVVSQDNNVPTLRLVFPVSAATSWNVNTYNANPDTLLRYKNTRQSFTIGTQQFTNTVSVVGNNDSTLIDQQKYQWVYAQNIGLIYRENAALAFCQSTPDCIGKGIIASGRRQKWELVSSSRLK</sequence>
<keyword evidence="1" id="KW-0732">Signal</keyword>
<dbReference type="RefSeq" id="WP_182458876.1">
    <property type="nucleotide sequence ID" value="NZ_CP059732.1"/>
</dbReference>
<feature type="signal peptide" evidence="1">
    <location>
        <begin position="1"/>
        <end position="27"/>
    </location>
</feature>
<gene>
    <name evidence="2" type="ORF">H3H32_27105</name>
</gene>
<name>A0A7G5GRV2_9BACT</name>
<evidence type="ECO:0000313" key="3">
    <source>
        <dbReference type="Proteomes" id="UP000515369"/>
    </source>
</evidence>
<keyword evidence="3" id="KW-1185">Reference proteome</keyword>
<protein>
    <recommendedName>
        <fullName evidence="4">Lipoprotein</fullName>
    </recommendedName>
</protein>
<evidence type="ECO:0000256" key="1">
    <source>
        <dbReference type="SAM" id="SignalP"/>
    </source>
</evidence>
<dbReference type="KEGG" id="sfol:H3H32_27105"/>
<evidence type="ECO:0008006" key="4">
    <source>
        <dbReference type="Google" id="ProtNLM"/>
    </source>
</evidence>
<reference evidence="2 3" key="1">
    <citation type="submission" date="2020-07" db="EMBL/GenBank/DDBJ databases">
        <title>Spirosoma foliorum sp. nov., isolated from the leaves on the Nejang mountain Korea, Republic of.</title>
        <authorList>
            <person name="Ho H."/>
            <person name="Lee Y.-J."/>
            <person name="Nurcahyanto D.-A."/>
            <person name="Kim S.-G."/>
        </authorList>
    </citation>
    <scope>NUCLEOTIDE SEQUENCE [LARGE SCALE GENOMIC DNA]</scope>
    <source>
        <strain evidence="2 3">PL0136</strain>
    </source>
</reference>
<dbReference type="EMBL" id="CP059732">
    <property type="protein sequence ID" value="QMW01594.1"/>
    <property type="molecule type" value="Genomic_DNA"/>
</dbReference>
<evidence type="ECO:0000313" key="2">
    <source>
        <dbReference type="EMBL" id="QMW01594.1"/>
    </source>
</evidence>
<dbReference type="Proteomes" id="UP000515369">
    <property type="component" value="Chromosome"/>
</dbReference>
<feature type="chain" id="PRO_5029019506" description="Lipoprotein" evidence="1">
    <location>
        <begin position="28"/>
        <end position="233"/>
    </location>
</feature>
<proteinExistence type="predicted"/>
<dbReference type="AlphaFoldDB" id="A0A7G5GRV2"/>
<organism evidence="2 3">
    <name type="scientific">Spirosoma foliorum</name>
    <dbReference type="NCBI Taxonomy" id="2710596"/>
    <lineage>
        <taxon>Bacteria</taxon>
        <taxon>Pseudomonadati</taxon>
        <taxon>Bacteroidota</taxon>
        <taxon>Cytophagia</taxon>
        <taxon>Cytophagales</taxon>
        <taxon>Cytophagaceae</taxon>
        <taxon>Spirosoma</taxon>
    </lineage>
</organism>